<dbReference type="PANTHER" id="PTHR10913:SF45">
    <property type="entry name" value="FOLLISTATIN, ISOFORM A-RELATED"/>
    <property type="match status" value="1"/>
</dbReference>
<feature type="compositionally biased region" description="Low complexity" evidence="4">
    <location>
        <begin position="85"/>
        <end position="127"/>
    </location>
</feature>
<dbReference type="CDD" id="cd00104">
    <property type="entry name" value="KAZAL_FS"/>
    <property type="match status" value="2"/>
</dbReference>
<evidence type="ECO:0000256" key="4">
    <source>
        <dbReference type="SAM" id="MobiDB-lite"/>
    </source>
</evidence>
<feature type="region of interest" description="Disordered" evidence="4">
    <location>
        <begin position="84"/>
        <end position="128"/>
    </location>
</feature>
<feature type="chain" id="PRO_5042431520" description="Kazal-like domain-containing protein" evidence="5">
    <location>
        <begin position="24"/>
        <end position="253"/>
    </location>
</feature>
<dbReference type="InterPro" id="IPR002350">
    <property type="entry name" value="Kazal_dom"/>
</dbReference>
<evidence type="ECO:0000256" key="1">
    <source>
        <dbReference type="ARBA" id="ARBA00022690"/>
    </source>
</evidence>
<keyword evidence="8" id="KW-1185">Reference proteome</keyword>
<evidence type="ECO:0000256" key="2">
    <source>
        <dbReference type="ARBA" id="ARBA00022900"/>
    </source>
</evidence>
<dbReference type="PROSITE" id="PS51465">
    <property type="entry name" value="KAZAL_2"/>
    <property type="match status" value="3"/>
</dbReference>
<evidence type="ECO:0000313" key="8">
    <source>
        <dbReference type="Proteomes" id="UP000005408"/>
    </source>
</evidence>
<keyword evidence="5" id="KW-0732">Signal</keyword>
<feature type="signal peptide" evidence="5">
    <location>
        <begin position="1"/>
        <end position="23"/>
    </location>
</feature>
<dbReference type="GO" id="GO:0005576">
    <property type="term" value="C:extracellular region"/>
    <property type="evidence" value="ECO:0007669"/>
    <property type="project" value="TreeGrafter"/>
</dbReference>
<dbReference type="InterPro" id="IPR036058">
    <property type="entry name" value="Kazal_dom_sf"/>
</dbReference>
<dbReference type="SUPFAM" id="SSF100895">
    <property type="entry name" value="Kazal-type serine protease inhibitors"/>
    <property type="match status" value="3"/>
</dbReference>
<dbReference type="OMA" id="QQLFCDN"/>
<keyword evidence="3" id="KW-1015">Disulfide bond</keyword>
<proteinExistence type="predicted"/>
<feature type="domain" description="Kazal-like" evidence="6">
    <location>
        <begin position="129"/>
        <end position="184"/>
    </location>
</feature>
<keyword evidence="1" id="KW-0646">Protease inhibitor</keyword>
<dbReference type="Pfam" id="PF07648">
    <property type="entry name" value="Kazal_2"/>
    <property type="match status" value="3"/>
</dbReference>
<accession>A0A8W8L7V2</accession>
<dbReference type="AlphaFoldDB" id="A0A8W8L7V2"/>
<name>A0A8W8L7V2_MAGGI</name>
<feature type="domain" description="Kazal-like" evidence="6">
    <location>
        <begin position="196"/>
        <end position="251"/>
    </location>
</feature>
<dbReference type="SMART" id="SM00280">
    <property type="entry name" value="KAZAL"/>
    <property type="match status" value="3"/>
</dbReference>
<dbReference type="OrthoDB" id="126772at2759"/>
<evidence type="ECO:0000259" key="6">
    <source>
        <dbReference type="PROSITE" id="PS51465"/>
    </source>
</evidence>
<dbReference type="InterPro" id="IPR050653">
    <property type="entry name" value="Prot_Inhib_GrowthFact_Antg"/>
</dbReference>
<keyword evidence="2" id="KW-0722">Serine protease inhibitor</keyword>
<dbReference type="PANTHER" id="PTHR10913">
    <property type="entry name" value="FOLLISTATIN-RELATED"/>
    <property type="match status" value="1"/>
</dbReference>
<dbReference type="GO" id="GO:0004867">
    <property type="term" value="F:serine-type endopeptidase inhibitor activity"/>
    <property type="evidence" value="ECO:0007669"/>
    <property type="project" value="UniProtKB-KW"/>
</dbReference>
<sequence>MFYWNIVFIFDLAAVWLLVSTAAQSQICQETIALGCGSYQQIEADETVCGSDGSHYVNFCEFSVAKCKNPSLEIASLGHCGQGQTTTTTPTTTTQTTTTTTLPTTTTRQTTTSTTVQPSTTRSTTTRDPSQQLFCDNKDFITCPSTVGHVCGSNGVIYKNDCEFAKAKCTDGSLSIESVSFCHHTTTTARPTTLDPNQQLFCDNKEFIGCPTTVKHVCGSDGVVYNNDCEFAKAKCTNGALSIQPSSFCHHTL</sequence>
<dbReference type="EnsemblMetazoa" id="G26982.2">
    <property type="protein sequence ID" value="G26982.2:cds"/>
    <property type="gene ID" value="G26982"/>
</dbReference>
<evidence type="ECO:0000256" key="5">
    <source>
        <dbReference type="SAM" id="SignalP"/>
    </source>
</evidence>
<feature type="domain" description="Kazal-like" evidence="6">
    <location>
        <begin position="22"/>
        <end position="82"/>
    </location>
</feature>
<organism evidence="7 8">
    <name type="scientific">Magallana gigas</name>
    <name type="common">Pacific oyster</name>
    <name type="synonym">Crassostrea gigas</name>
    <dbReference type="NCBI Taxonomy" id="29159"/>
    <lineage>
        <taxon>Eukaryota</taxon>
        <taxon>Metazoa</taxon>
        <taxon>Spiralia</taxon>
        <taxon>Lophotrochozoa</taxon>
        <taxon>Mollusca</taxon>
        <taxon>Bivalvia</taxon>
        <taxon>Autobranchia</taxon>
        <taxon>Pteriomorphia</taxon>
        <taxon>Ostreida</taxon>
        <taxon>Ostreoidea</taxon>
        <taxon>Ostreidae</taxon>
        <taxon>Magallana</taxon>
    </lineage>
</organism>
<dbReference type="EnsemblMetazoa" id="G26982.4">
    <property type="protein sequence ID" value="G26982.4:cds"/>
    <property type="gene ID" value="G26982"/>
</dbReference>
<dbReference type="Gene3D" id="3.30.60.30">
    <property type="match status" value="3"/>
</dbReference>
<evidence type="ECO:0000313" key="7">
    <source>
        <dbReference type="EnsemblMetazoa" id="G26982.2:cds"/>
    </source>
</evidence>
<reference evidence="7" key="1">
    <citation type="submission" date="2022-08" db="UniProtKB">
        <authorList>
            <consortium name="EnsemblMetazoa"/>
        </authorList>
    </citation>
    <scope>IDENTIFICATION</scope>
    <source>
        <strain evidence="7">05x7-T-G4-1.051#20</strain>
    </source>
</reference>
<dbReference type="Proteomes" id="UP000005408">
    <property type="component" value="Unassembled WGS sequence"/>
</dbReference>
<protein>
    <recommendedName>
        <fullName evidence="6">Kazal-like domain-containing protein</fullName>
    </recommendedName>
</protein>
<evidence type="ECO:0000256" key="3">
    <source>
        <dbReference type="ARBA" id="ARBA00023157"/>
    </source>
</evidence>